<evidence type="ECO:0000313" key="7">
    <source>
        <dbReference type="EMBL" id="GAA5065033.1"/>
    </source>
</evidence>
<dbReference type="AlphaFoldDB" id="A0AAV3URK0"/>
<feature type="domain" description="FAD-binding PCMH-type" evidence="6">
    <location>
        <begin position="39"/>
        <end position="210"/>
    </location>
</feature>
<dbReference type="Pfam" id="PF01565">
    <property type="entry name" value="FAD_binding_4"/>
    <property type="match status" value="1"/>
</dbReference>
<evidence type="ECO:0000256" key="1">
    <source>
        <dbReference type="ARBA" id="ARBA00001974"/>
    </source>
</evidence>
<dbReference type="InterPro" id="IPR016164">
    <property type="entry name" value="FAD-linked_Oxase-like_C"/>
</dbReference>
<evidence type="ECO:0000256" key="5">
    <source>
        <dbReference type="ARBA" id="ARBA00023002"/>
    </source>
</evidence>
<evidence type="ECO:0000256" key="3">
    <source>
        <dbReference type="ARBA" id="ARBA00022630"/>
    </source>
</evidence>
<dbReference type="Proteomes" id="UP001501729">
    <property type="component" value="Unassembled WGS sequence"/>
</dbReference>
<dbReference type="SUPFAM" id="SSF55103">
    <property type="entry name" value="FAD-linked oxidases, C-terminal domain"/>
    <property type="match status" value="1"/>
</dbReference>
<evidence type="ECO:0000313" key="8">
    <source>
        <dbReference type="Proteomes" id="UP001501729"/>
    </source>
</evidence>
<name>A0AAV3URK0_9EURY</name>
<dbReference type="InterPro" id="IPR016167">
    <property type="entry name" value="FAD-bd_PCMH_sub1"/>
</dbReference>
<dbReference type="InterPro" id="IPR006093">
    <property type="entry name" value="Oxy_OxRdtase_FAD_BS"/>
</dbReference>
<dbReference type="GeneID" id="68617739"/>
<keyword evidence="4" id="KW-0274">FAD</keyword>
<accession>A0AAV3URK0</accession>
<dbReference type="PANTHER" id="PTHR42973">
    <property type="entry name" value="BINDING OXIDOREDUCTASE, PUTATIVE (AFU_ORTHOLOGUE AFUA_1G17690)-RELATED"/>
    <property type="match status" value="1"/>
</dbReference>
<keyword evidence="8" id="KW-1185">Reference proteome</keyword>
<comment type="similarity">
    <text evidence="2">Belongs to the oxygen-dependent FAD-linked oxidoreductase family.</text>
</comment>
<dbReference type="SUPFAM" id="SSF56176">
    <property type="entry name" value="FAD-binding/transporter-associated domain-like"/>
    <property type="match status" value="1"/>
</dbReference>
<keyword evidence="3" id="KW-0285">Flavoprotein</keyword>
<dbReference type="PROSITE" id="PS51387">
    <property type="entry name" value="FAD_PCMH"/>
    <property type="match status" value="1"/>
</dbReference>
<dbReference type="Gene3D" id="3.40.462.20">
    <property type="match status" value="1"/>
</dbReference>
<dbReference type="InterPro" id="IPR006094">
    <property type="entry name" value="Oxid_FAD_bind_N"/>
</dbReference>
<dbReference type="Pfam" id="PF08031">
    <property type="entry name" value="BBE"/>
    <property type="match status" value="1"/>
</dbReference>
<proteinExistence type="inferred from homology"/>
<keyword evidence="5" id="KW-0560">Oxidoreductase</keyword>
<protein>
    <submittedName>
        <fullName evidence="7">FAD-binding oxidoreductase</fullName>
    </submittedName>
</protein>
<dbReference type="Gene3D" id="3.30.465.10">
    <property type="match status" value="1"/>
</dbReference>
<evidence type="ECO:0000256" key="2">
    <source>
        <dbReference type="ARBA" id="ARBA00005466"/>
    </source>
</evidence>
<sequence>MTAPDDVDRQKAFAQRLTGELLKPGEDGYDDARTVFNGMIDRHPRLIAQCIDTDDVVAAVTYARETDIPLSVKAGGHSSAGMAIVDDGLVIDLSQMNDVTIDPDARKARVGGGALVKDLDAATQPHGLSVTTGGSPEVGIGGLTLGGGIGWLMRNCGLTCDNLIGAKVVTADGEVVRASESEHPDLLWGLRGGGGNFGVVTEFEFHLHEIGPEVLTVQIFHLFEVAGEALQMFRDFMVDAPDEFTCFPMIMTIPPMEPFPEEHQGETGIVFIGCWSGKIDVGRAALEPLTSWGEPVLPIVEPMPYTAFKATSDEGQPGLRYYGKSVYIEELSDELIDTLVDAINALPNSFSSVWFESMGGAVARVGPTEAAFPHRDAAYNVGIGVGWTDPADDEAMMGWAKDIYEMVRPYSTEGIYANYLGQDDDVKDAFGENYDRLVELKNEWDPENVLHMNQNIQPSG</sequence>
<dbReference type="InterPro" id="IPR016169">
    <property type="entry name" value="FAD-bd_PCMH_sub2"/>
</dbReference>
<dbReference type="InterPro" id="IPR016166">
    <property type="entry name" value="FAD-bd_PCMH"/>
</dbReference>
<dbReference type="InterPro" id="IPR050416">
    <property type="entry name" value="FAD-linked_Oxidoreductase"/>
</dbReference>
<gene>
    <name evidence="7" type="ORF">GCM10025751_55410</name>
</gene>
<comment type="cofactor">
    <cofactor evidence="1">
        <name>FAD</name>
        <dbReference type="ChEBI" id="CHEBI:57692"/>
    </cofactor>
</comment>
<comment type="caution">
    <text evidence="7">The sequence shown here is derived from an EMBL/GenBank/DDBJ whole genome shotgun (WGS) entry which is preliminary data.</text>
</comment>
<dbReference type="GO" id="GO:0071949">
    <property type="term" value="F:FAD binding"/>
    <property type="evidence" value="ECO:0007669"/>
    <property type="project" value="InterPro"/>
</dbReference>
<dbReference type="PROSITE" id="PS00862">
    <property type="entry name" value="OX2_COVAL_FAD"/>
    <property type="match status" value="1"/>
</dbReference>
<dbReference type="InterPro" id="IPR012951">
    <property type="entry name" value="BBE"/>
</dbReference>
<dbReference type="EMBL" id="BAABKX010000030">
    <property type="protein sequence ID" value="GAA5065033.1"/>
    <property type="molecule type" value="Genomic_DNA"/>
</dbReference>
<dbReference type="InterPro" id="IPR036318">
    <property type="entry name" value="FAD-bd_PCMH-like_sf"/>
</dbReference>
<dbReference type="Gene3D" id="3.30.43.10">
    <property type="entry name" value="Uridine Diphospho-n-acetylenolpyruvylglucosamine Reductase, domain 2"/>
    <property type="match status" value="1"/>
</dbReference>
<evidence type="ECO:0000256" key="4">
    <source>
        <dbReference type="ARBA" id="ARBA00022827"/>
    </source>
</evidence>
<evidence type="ECO:0000259" key="6">
    <source>
        <dbReference type="PROSITE" id="PS51387"/>
    </source>
</evidence>
<organism evidence="7 8">
    <name type="scientific">Haladaptatus pallidirubidus</name>
    <dbReference type="NCBI Taxonomy" id="1008152"/>
    <lineage>
        <taxon>Archaea</taxon>
        <taxon>Methanobacteriati</taxon>
        <taxon>Methanobacteriota</taxon>
        <taxon>Stenosarchaea group</taxon>
        <taxon>Halobacteria</taxon>
        <taxon>Halobacteriales</taxon>
        <taxon>Haladaptataceae</taxon>
        <taxon>Haladaptatus</taxon>
    </lineage>
</organism>
<dbReference type="RefSeq" id="WP_227779022.1">
    <property type="nucleotide sequence ID" value="NZ_BAABKX010000030.1"/>
</dbReference>
<dbReference type="GO" id="GO:0016491">
    <property type="term" value="F:oxidoreductase activity"/>
    <property type="evidence" value="ECO:0007669"/>
    <property type="project" value="UniProtKB-KW"/>
</dbReference>
<reference evidence="7 8" key="1">
    <citation type="journal article" date="2019" name="Int. J. Syst. Evol. Microbiol.">
        <title>The Global Catalogue of Microorganisms (GCM) 10K type strain sequencing project: providing services to taxonomists for standard genome sequencing and annotation.</title>
        <authorList>
            <consortium name="The Broad Institute Genomics Platform"/>
            <consortium name="The Broad Institute Genome Sequencing Center for Infectious Disease"/>
            <person name="Wu L."/>
            <person name="Ma J."/>
        </authorList>
    </citation>
    <scope>NUCLEOTIDE SEQUENCE [LARGE SCALE GENOMIC DNA]</scope>
    <source>
        <strain evidence="7 8">JCM 17504</strain>
    </source>
</reference>
<dbReference type="PANTHER" id="PTHR42973:SF39">
    <property type="entry name" value="FAD-BINDING PCMH-TYPE DOMAIN-CONTAINING PROTEIN"/>
    <property type="match status" value="1"/>
</dbReference>